<feature type="transmembrane region" description="Helical" evidence="2">
    <location>
        <begin position="466"/>
        <end position="489"/>
    </location>
</feature>
<dbReference type="PANTHER" id="PTHR32063">
    <property type="match status" value="1"/>
</dbReference>
<dbReference type="Proteomes" id="UP000441523">
    <property type="component" value="Unassembled WGS sequence"/>
</dbReference>
<keyword evidence="2" id="KW-0472">Membrane</keyword>
<feature type="transmembrane region" description="Helical" evidence="2">
    <location>
        <begin position="560"/>
        <end position="580"/>
    </location>
</feature>
<keyword evidence="2" id="KW-0812">Transmembrane</keyword>
<gene>
    <name evidence="3" type="ORF">F6X51_21880</name>
</gene>
<feature type="transmembrane region" description="Helical" evidence="2">
    <location>
        <begin position="399"/>
        <end position="421"/>
    </location>
</feature>
<feature type="compositionally biased region" description="Basic and acidic residues" evidence="1">
    <location>
        <begin position="1"/>
        <end position="13"/>
    </location>
</feature>
<name>A0A6N6MQ73_9HYPH</name>
<dbReference type="Gene3D" id="3.30.70.1440">
    <property type="entry name" value="Multidrug efflux transporter AcrB pore domain"/>
    <property type="match status" value="1"/>
</dbReference>
<dbReference type="EMBL" id="VZZJ01000025">
    <property type="protein sequence ID" value="KAB1070672.1"/>
    <property type="molecule type" value="Genomic_DNA"/>
</dbReference>
<evidence type="ECO:0000313" key="4">
    <source>
        <dbReference type="Proteomes" id="UP000441523"/>
    </source>
</evidence>
<dbReference type="SUPFAM" id="SSF82714">
    <property type="entry name" value="Multidrug efflux transporter AcrB TolC docking domain, DN and DC subdomains"/>
    <property type="match status" value="2"/>
</dbReference>
<accession>A0A6N6MQ73</accession>
<dbReference type="GO" id="GO:0005886">
    <property type="term" value="C:plasma membrane"/>
    <property type="evidence" value="ECO:0007669"/>
    <property type="project" value="TreeGrafter"/>
</dbReference>
<sequence>MPDPRDTAGRDPSGRTPPGTRGLPGPQAAPETEGPARFGSGFNLSEWALGHRSFVWFLMAVCLVAGALAYRGLGREEDPPFAIKTMIVQANWPGATIGDTLDQVTDRIEKELQQVNALDYVRSYTTPGQTTVFVQLRDTTKPNEIQPAFYQVRKRIGDIQGTFPQGVQGPFFNDEFGDVFGNVYGFTADGLTHRQLRDYVEGVRTEVLKVPNIGKTLLLGTQKETIYLDFATRKLAGFGIDLQALIRTLQAQNAISPSGVVQAGPERVSVRVSGQFSSEESLRDINLRFNDRFFRLSDVAEISRGYEDPPAALFRVDGKPAIGLAIAMRPNANLLHFGEDLKARMRLIEAKLPIGVGIHLISDQPRIVEEAVGGFTQALIEAVVIVLAVSFISLGWRAGLVVSISIPLVLAIVFVVMQIMGVTLQRISLGALIIALGLLVDDAMITVEMMVARLELGENLRKAATFAYTSTAFPMLTGTLVTVAGFLPIGFNGSSAGEYTYSLFVVIAASLLVSWVVAVLFAPLIGVTLLPKSMKTHSHEPGRLGRAFLAVLKLAMRFRWSTVLICVALMGASIFGMTHVQQQFFPSSDRNEVLVDFTLPQNATITETRAQMDRFEAGLKGDPDIERWSSYVGQGAVRFYLPLDQQLANAFFGQVVVVTKSLEARDRVMARLAERGKRDFVGTDVFVNPLSLGPPVGRPIQYRLSGPDMQVVREQALALADIVASDPHVGVPTLDWNEPGKVLRVKILQDKARQLGVTSQDIASILNGVVGGSAITQVRDSIYLVNVVGRARTVERTSLDTLQSLQVTLANGSVVPLLAFAKIDYDLEQPIVWRRDRVATLTVRGAIIDETQPPTVVAALKPRIDAFVTALPEGYALATGGAVEEAAKGQGPIAAVVPVMLLTMAVFLMIQLQSVQKLFLVFSVAPLGLIGVVPALLIPDKPMGFVAILGILALVGIIIRNAVILVSQIEECEAEGLGPWDAVVEATRHRMRPILLTAAAASLGMIPIAREVFWGPMAYAMIGGIIAATFLTLLFLPALYVGWYRIKAPPRARAR</sequence>
<dbReference type="Gene3D" id="3.30.70.1430">
    <property type="entry name" value="Multidrug efflux transporter AcrB pore domain"/>
    <property type="match status" value="2"/>
</dbReference>
<dbReference type="AlphaFoldDB" id="A0A6N6MQ73"/>
<dbReference type="Pfam" id="PF00873">
    <property type="entry name" value="ACR_tran"/>
    <property type="match status" value="1"/>
</dbReference>
<feature type="transmembrane region" description="Helical" evidence="2">
    <location>
        <begin position="893"/>
        <end position="912"/>
    </location>
</feature>
<dbReference type="SUPFAM" id="SSF82693">
    <property type="entry name" value="Multidrug efflux transporter AcrB pore domain, PN1, PN2, PC1 and PC2 subdomains"/>
    <property type="match status" value="3"/>
</dbReference>
<feature type="transmembrane region" description="Helical" evidence="2">
    <location>
        <begin position="919"/>
        <end position="938"/>
    </location>
</feature>
<protein>
    <submittedName>
        <fullName evidence="3">Efflux RND transporter permease subunit</fullName>
    </submittedName>
</protein>
<feature type="transmembrane region" description="Helical" evidence="2">
    <location>
        <begin position="371"/>
        <end position="392"/>
    </location>
</feature>
<organism evidence="3 4">
    <name type="scientific">Methylobacterium planeticum</name>
    <dbReference type="NCBI Taxonomy" id="2615211"/>
    <lineage>
        <taxon>Bacteria</taxon>
        <taxon>Pseudomonadati</taxon>
        <taxon>Pseudomonadota</taxon>
        <taxon>Alphaproteobacteria</taxon>
        <taxon>Hyphomicrobiales</taxon>
        <taxon>Methylobacteriaceae</taxon>
        <taxon>Methylobacterium</taxon>
    </lineage>
</organism>
<proteinExistence type="predicted"/>
<dbReference type="GO" id="GO:0042910">
    <property type="term" value="F:xenobiotic transmembrane transporter activity"/>
    <property type="evidence" value="ECO:0007669"/>
    <property type="project" value="TreeGrafter"/>
</dbReference>
<evidence type="ECO:0000313" key="3">
    <source>
        <dbReference type="EMBL" id="KAB1070672.1"/>
    </source>
</evidence>
<feature type="region of interest" description="Disordered" evidence="1">
    <location>
        <begin position="1"/>
        <end position="37"/>
    </location>
</feature>
<keyword evidence="4" id="KW-1185">Reference proteome</keyword>
<dbReference type="Gene3D" id="3.30.70.1320">
    <property type="entry name" value="Multidrug efflux transporter AcrB pore domain like"/>
    <property type="match status" value="1"/>
</dbReference>
<dbReference type="SUPFAM" id="SSF82866">
    <property type="entry name" value="Multidrug efflux transporter AcrB transmembrane domain"/>
    <property type="match status" value="2"/>
</dbReference>
<dbReference type="InterPro" id="IPR027463">
    <property type="entry name" value="AcrB_DN_DC_subdom"/>
</dbReference>
<feature type="transmembrane region" description="Helical" evidence="2">
    <location>
        <begin position="501"/>
        <end position="530"/>
    </location>
</feature>
<evidence type="ECO:0000256" key="1">
    <source>
        <dbReference type="SAM" id="MobiDB-lite"/>
    </source>
</evidence>
<feature type="transmembrane region" description="Helical" evidence="2">
    <location>
        <begin position="944"/>
        <end position="963"/>
    </location>
</feature>
<feature type="transmembrane region" description="Helical" evidence="2">
    <location>
        <begin position="54"/>
        <end position="73"/>
    </location>
</feature>
<feature type="transmembrane region" description="Helical" evidence="2">
    <location>
        <begin position="994"/>
        <end position="1013"/>
    </location>
</feature>
<reference evidence="3 4" key="1">
    <citation type="submission" date="2019-09" db="EMBL/GenBank/DDBJ databases">
        <title>YIM 132548 draft genome.</title>
        <authorList>
            <person name="Jiang L."/>
        </authorList>
    </citation>
    <scope>NUCLEOTIDE SEQUENCE [LARGE SCALE GENOMIC DNA]</scope>
    <source>
        <strain evidence="3 4">YIM 132548</strain>
    </source>
</reference>
<dbReference type="PRINTS" id="PR00702">
    <property type="entry name" value="ACRIFLAVINRP"/>
</dbReference>
<evidence type="ECO:0000256" key="2">
    <source>
        <dbReference type="SAM" id="Phobius"/>
    </source>
</evidence>
<comment type="caution">
    <text evidence="3">The sequence shown here is derived from an EMBL/GenBank/DDBJ whole genome shotgun (WGS) entry which is preliminary data.</text>
</comment>
<feature type="transmembrane region" description="Helical" evidence="2">
    <location>
        <begin position="427"/>
        <end position="445"/>
    </location>
</feature>
<dbReference type="PANTHER" id="PTHR32063:SF64">
    <property type="entry name" value="ACRB_ACRD_ACRF FAMILY PROTEIN"/>
    <property type="match status" value="1"/>
</dbReference>
<feature type="compositionally biased region" description="Low complexity" evidence="1">
    <location>
        <begin position="14"/>
        <end position="26"/>
    </location>
</feature>
<dbReference type="Gene3D" id="1.20.1640.10">
    <property type="entry name" value="Multidrug efflux transporter AcrB transmembrane domain"/>
    <property type="match status" value="2"/>
</dbReference>
<dbReference type="Gene3D" id="3.30.2090.10">
    <property type="entry name" value="Multidrug efflux transporter AcrB TolC docking domain, DN and DC subdomains"/>
    <property type="match status" value="2"/>
</dbReference>
<feature type="transmembrane region" description="Helical" evidence="2">
    <location>
        <begin position="1019"/>
        <end position="1043"/>
    </location>
</feature>
<keyword evidence="2" id="KW-1133">Transmembrane helix</keyword>
<dbReference type="InterPro" id="IPR001036">
    <property type="entry name" value="Acrflvin-R"/>
</dbReference>